<keyword evidence="3" id="KW-1185">Reference proteome</keyword>
<gene>
    <name evidence="2" type="ORF">QD47_11675</name>
</gene>
<feature type="transmembrane region" description="Helical" evidence="1">
    <location>
        <begin position="93"/>
        <end position="111"/>
    </location>
</feature>
<name>A0A0D7X3E6_9BACL</name>
<keyword evidence="1" id="KW-1133">Transmembrane helix</keyword>
<proteinExistence type="predicted"/>
<feature type="transmembrane region" description="Helical" evidence="1">
    <location>
        <begin position="148"/>
        <end position="167"/>
    </location>
</feature>
<evidence type="ECO:0000256" key="1">
    <source>
        <dbReference type="SAM" id="Phobius"/>
    </source>
</evidence>
<feature type="transmembrane region" description="Helical" evidence="1">
    <location>
        <begin position="64"/>
        <end position="81"/>
    </location>
</feature>
<organism evidence="2 3">
    <name type="scientific">Paenibacillus terrae</name>
    <dbReference type="NCBI Taxonomy" id="159743"/>
    <lineage>
        <taxon>Bacteria</taxon>
        <taxon>Bacillati</taxon>
        <taxon>Bacillota</taxon>
        <taxon>Bacilli</taxon>
        <taxon>Bacillales</taxon>
        <taxon>Paenibacillaceae</taxon>
        <taxon>Paenibacillus</taxon>
    </lineage>
</organism>
<reference evidence="2 3" key="1">
    <citation type="submission" date="2014-11" db="EMBL/GenBank/DDBJ databases">
        <title>Draft Genome Sequences of Paenibacillus polymyxa NRRL B-30509 and Paenibacillus terrae NRRL B-30644, Strains from a Poultry Environment that Produce Tridecaptin A and Paenicidins.</title>
        <authorList>
            <person name="van Belkum M.J."/>
            <person name="Lohans C.T."/>
            <person name="Vederas J.C."/>
        </authorList>
    </citation>
    <scope>NUCLEOTIDE SEQUENCE [LARGE SCALE GENOMIC DNA]</scope>
    <source>
        <strain evidence="2 3">NRRL B-30644</strain>
    </source>
</reference>
<sequence>MRHPWNEYNPKMPWRMELGCYALNKLACGGLVFGLIWAYCYIAEAMTGIPVAIAGNSGELAAQLWAYGFALPAALAADALHDLLPWLRKPERLTLYLAAGFSIFLLLGSFISPEGAGISWSNGIAGTVITLLYYQGRHYAGRPRLSRGFGVQIILAFLLPLLLWSIGLQ</sequence>
<dbReference type="EMBL" id="JTHP01000019">
    <property type="protein sequence ID" value="KJD45498.1"/>
    <property type="molecule type" value="Genomic_DNA"/>
</dbReference>
<dbReference type="RefSeq" id="WP_044646293.1">
    <property type="nucleotide sequence ID" value="NZ_JTHP01000019.1"/>
</dbReference>
<keyword evidence="1" id="KW-0812">Transmembrane</keyword>
<feature type="transmembrane region" description="Helical" evidence="1">
    <location>
        <begin position="21"/>
        <end position="44"/>
    </location>
</feature>
<dbReference type="OrthoDB" id="2657974at2"/>
<keyword evidence="1" id="KW-0472">Membrane</keyword>
<evidence type="ECO:0000313" key="2">
    <source>
        <dbReference type="EMBL" id="KJD45498.1"/>
    </source>
</evidence>
<feature type="transmembrane region" description="Helical" evidence="1">
    <location>
        <begin position="117"/>
        <end position="136"/>
    </location>
</feature>
<evidence type="ECO:0000313" key="3">
    <source>
        <dbReference type="Proteomes" id="UP000032534"/>
    </source>
</evidence>
<protein>
    <submittedName>
        <fullName evidence="2">Uncharacterized protein</fullName>
    </submittedName>
</protein>
<accession>A0A0D7X3E6</accession>
<dbReference type="PATRIC" id="fig|159743.3.peg.2608"/>
<comment type="caution">
    <text evidence="2">The sequence shown here is derived from an EMBL/GenBank/DDBJ whole genome shotgun (WGS) entry which is preliminary data.</text>
</comment>
<dbReference type="Proteomes" id="UP000032534">
    <property type="component" value="Unassembled WGS sequence"/>
</dbReference>
<dbReference type="AlphaFoldDB" id="A0A0D7X3E6"/>